<keyword evidence="2" id="KW-1185">Reference proteome</keyword>
<dbReference type="Proteomes" id="UP001231915">
    <property type="component" value="Unassembled WGS sequence"/>
</dbReference>
<accession>A0ABT7ELX8</accession>
<evidence type="ECO:0000313" key="1">
    <source>
        <dbReference type="EMBL" id="MDK2596028.1"/>
    </source>
</evidence>
<sequence>MKIPLRDKLLTPDNYKLVCGAYKTKRPTTKPVKPTELINQQQ</sequence>
<organism evidence="1 2">
    <name type="scientific">Pseudoalteromonas obscura</name>
    <dbReference type="NCBI Taxonomy" id="3048491"/>
    <lineage>
        <taxon>Bacteria</taxon>
        <taxon>Pseudomonadati</taxon>
        <taxon>Pseudomonadota</taxon>
        <taxon>Gammaproteobacteria</taxon>
        <taxon>Alteromonadales</taxon>
        <taxon>Pseudoalteromonadaceae</taxon>
        <taxon>Pseudoalteromonas</taxon>
    </lineage>
</organism>
<evidence type="ECO:0000313" key="2">
    <source>
        <dbReference type="Proteomes" id="UP001231915"/>
    </source>
</evidence>
<gene>
    <name evidence="1" type="ORF">QNM18_13285</name>
</gene>
<reference evidence="1 2" key="1">
    <citation type="submission" date="2023-05" db="EMBL/GenBank/DDBJ databases">
        <title>Pseudoalteromonas ardens sp. nov., Pseudoalteromonas obscura sp. nov., and Pseudoalteromonas umbrosa sp. nov., isolated from the coral Montipora capitata.</title>
        <authorList>
            <person name="Thomas E.M."/>
            <person name="Smith E.M."/>
            <person name="Papke E."/>
            <person name="Shlafstein M.D."/>
            <person name="Oline D.K."/>
            <person name="Videau P."/>
            <person name="Saw J.H."/>
            <person name="Strangman W.K."/>
            <person name="Ushijima B."/>
        </authorList>
    </citation>
    <scope>NUCLEOTIDE SEQUENCE [LARGE SCALE GENOMIC DNA]</scope>
    <source>
        <strain evidence="1 2">P94</strain>
    </source>
</reference>
<evidence type="ECO:0008006" key="3">
    <source>
        <dbReference type="Google" id="ProtNLM"/>
    </source>
</evidence>
<comment type="caution">
    <text evidence="1">The sequence shown here is derived from an EMBL/GenBank/DDBJ whole genome shotgun (WGS) entry which is preliminary data.</text>
</comment>
<protein>
    <recommendedName>
        <fullName evidence="3">Orphan protein</fullName>
    </recommendedName>
</protein>
<proteinExistence type="predicted"/>
<dbReference type="EMBL" id="JASJUT010000005">
    <property type="protein sequence ID" value="MDK2596028.1"/>
    <property type="molecule type" value="Genomic_DNA"/>
</dbReference>
<dbReference type="RefSeq" id="WP_284137503.1">
    <property type="nucleotide sequence ID" value="NZ_JASJUT010000005.1"/>
</dbReference>
<name>A0ABT7ELX8_9GAMM</name>